<feature type="non-terminal residue" evidence="3">
    <location>
        <position position="185"/>
    </location>
</feature>
<accession>A0A1E7EUS1</accession>
<feature type="compositionally biased region" description="Low complexity" evidence="1">
    <location>
        <begin position="37"/>
        <end position="49"/>
    </location>
</feature>
<protein>
    <submittedName>
        <fullName evidence="3">Uncharacterized protein</fullName>
    </submittedName>
</protein>
<sequence>MEREYSLDEILEEALLVREQYCGTLTSTALGLDGRGPQQQQQQAPVQQVEIPDLQKVSSRDVGVETDEKGVETDGSSPQQQAQPQHTPNVEKEEESGGGSSDVLIIFFGMMFTLFYNFLFGFFIGMPLRIIRTIFVFTISYIIIQMLHMHFADGYNEWVLNLYDGATTTASYTMNDLVYYTQSST</sequence>
<feature type="compositionally biased region" description="Polar residues" evidence="1">
    <location>
        <begin position="74"/>
        <end position="88"/>
    </location>
</feature>
<evidence type="ECO:0000256" key="2">
    <source>
        <dbReference type="SAM" id="Phobius"/>
    </source>
</evidence>
<gene>
    <name evidence="3" type="ORF">FRACYDRAFT_220412</name>
</gene>
<evidence type="ECO:0000256" key="1">
    <source>
        <dbReference type="SAM" id="MobiDB-lite"/>
    </source>
</evidence>
<feature type="transmembrane region" description="Helical" evidence="2">
    <location>
        <begin position="130"/>
        <end position="151"/>
    </location>
</feature>
<dbReference type="InParanoid" id="A0A1E7EUS1"/>
<dbReference type="AlphaFoldDB" id="A0A1E7EUS1"/>
<evidence type="ECO:0000313" key="4">
    <source>
        <dbReference type="Proteomes" id="UP000095751"/>
    </source>
</evidence>
<feature type="compositionally biased region" description="Basic and acidic residues" evidence="1">
    <location>
        <begin position="58"/>
        <end position="72"/>
    </location>
</feature>
<keyword evidence="4" id="KW-1185">Reference proteome</keyword>
<dbReference type="EMBL" id="KV784374">
    <property type="protein sequence ID" value="OEU09768.1"/>
    <property type="molecule type" value="Genomic_DNA"/>
</dbReference>
<proteinExistence type="predicted"/>
<dbReference type="KEGG" id="fcy:FRACYDRAFT_220412"/>
<keyword evidence="2" id="KW-0472">Membrane</keyword>
<dbReference type="OrthoDB" id="49487at2759"/>
<organism evidence="3 4">
    <name type="scientific">Fragilariopsis cylindrus CCMP1102</name>
    <dbReference type="NCBI Taxonomy" id="635003"/>
    <lineage>
        <taxon>Eukaryota</taxon>
        <taxon>Sar</taxon>
        <taxon>Stramenopiles</taxon>
        <taxon>Ochrophyta</taxon>
        <taxon>Bacillariophyta</taxon>
        <taxon>Bacillariophyceae</taxon>
        <taxon>Bacillariophycidae</taxon>
        <taxon>Bacillariales</taxon>
        <taxon>Bacillariaceae</taxon>
        <taxon>Fragilariopsis</taxon>
    </lineage>
</organism>
<keyword evidence="2" id="KW-0812">Transmembrane</keyword>
<keyword evidence="2" id="KW-1133">Transmembrane helix</keyword>
<evidence type="ECO:0000313" key="3">
    <source>
        <dbReference type="EMBL" id="OEU09768.1"/>
    </source>
</evidence>
<name>A0A1E7EUS1_9STRA</name>
<dbReference type="Proteomes" id="UP000095751">
    <property type="component" value="Unassembled WGS sequence"/>
</dbReference>
<feature type="region of interest" description="Disordered" evidence="1">
    <location>
        <begin position="31"/>
        <end position="98"/>
    </location>
</feature>
<feature type="transmembrane region" description="Helical" evidence="2">
    <location>
        <begin position="103"/>
        <end position="123"/>
    </location>
</feature>
<reference evidence="3 4" key="1">
    <citation type="submission" date="2016-09" db="EMBL/GenBank/DDBJ databases">
        <title>Extensive genetic diversity and differential bi-allelic expression allows diatom success in the polar Southern Ocean.</title>
        <authorList>
            <consortium name="DOE Joint Genome Institute"/>
            <person name="Mock T."/>
            <person name="Otillar R.P."/>
            <person name="Strauss J."/>
            <person name="Dupont C."/>
            <person name="Frickenhaus S."/>
            <person name="Maumus F."/>
            <person name="Mcmullan M."/>
            <person name="Sanges R."/>
            <person name="Schmutz J."/>
            <person name="Toseland A."/>
            <person name="Valas R."/>
            <person name="Veluchamy A."/>
            <person name="Ward B.J."/>
            <person name="Allen A."/>
            <person name="Barry K."/>
            <person name="Falciatore A."/>
            <person name="Ferrante M."/>
            <person name="Fortunato A.E."/>
            <person name="Gloeckner G."/>
            <person name="Gruber A."/>
            <person name="Hipkin R."/>
            <person name="Janech M."/>
            <person name="Kroth P."/>
            <person name="Leese F."/>
            <person name="Lindquist E."/>
            <person name="Lyon B.R."/>
            <person name="Martin J."/>
            <person name="Mayer C."/>
            <person name="Parker M."/>
            <person name="Quesneville H."/>
            <person name="Raymond J."/>
            <person name="Uhlig C."/>
            <person name="Valentin K.U."/>
            <person name="Worden A.Z."/>
            <person name="Armbrust E.V."/>
            <person name="Bowler C."/>
            <person name="Green B."/>
            <person name="Moulton V."/>
            <person name="Van Oosterhout C."/>
            <person name="Grigoriev I."/>
        </authorList>
    </citation>
    <scope>NUCLEOTIDE SEQUENCE [LARGE SCALE GENOMIC DNA]</scope>
    <source>
        <strain evidence="3 4">CCMP1102</strain>
    </source>
</reference>